<evidence type="ECO:0000256" key="1">
    <source>
        <dbReference type="SAM" id="Coils"/>
    </source>
</evidence>
<feature type="coiled-coil region" evidence="1">
    <location>
        <begin position="29"/>
        <end position="112"/>
    </location>
</feature>
<keyword evidence="1" id="KW-0175">Coiled coil</keyword>
<evidence type="ECO:0000313" key="2">
    <source>
        <dbReference type="EMBL" id="ABG61513.1"/>
    </source>
</evidence>
<proteinExistence type="predicted"/>
<dbReference type="KEGG" id="mes:Meso_0108"/>
<reference evidence="2" key="1">
    <citation type="submission" date="2006-06" db="EMBL/GenBank/DDBJ databases">
        <title>Complete sequence of chromosome of Chelativorans sp. BNC1.</title>
        <authorList>
            <consortium name="US DOE Joint Genome Institute"/>
            <person name="Copeland A."/>
            <person name="Lucas S."/>
            <person name="Lapidus A."/>
            <person name="Barry K."/>
            <person name="Detter J.C."/>
            <person name="Glavina del Rio T."/>
            <person name="Hammon N."/>
            <person name="Israni S."/>
            <person name="Dalin E."/>
            <person name="Tice H."/>
            <person name="Pitluck S."/>
            <person name="Chertkov O."/>
            <person name="Brettin T."/>
            <person name="Bruce D."/>
            <person name="Han C."/>
            <person name="Tapia R."/>
            <person name="Gilna P."/>
            <person name="Schmutz J."/>
            <person name="Larimer F."/>
            <person name="Land M."/>
            <person name="Hauser L."/>
            <person name="Kyrpides N."/>
            <person name="Mikhailova N."/>
            <person name="Richardson P."/>
        </authorList>
    </citation>
    <scope>NUCLEOTIDE SEQUENCE</scope>
    <source>
        <strain evidence="2">BNC1</strain>
    </source>
</reference>
<sequence length="159" mass="18109">MLDFSRIVALRQLRLDRMLKAENAEQAAASEALSSLDAAEKAIENYLEETRTLEIDLLTTLLNRKVSVNDLLAVEETLKRTKEKARELADRRAECQDQLAKAKERARIAGRNRLASALKLNKGRHLHDHLRLRKINEANLHEEAALEEFCDQLSARARA</sequence>
<dbReference type="Gene3D" id="1.10.287.1700">
    <property type="match status" value="1"/>
</dbReference>
<gene>
    <name evidence="2" type="ordered locus">Meso_0108</name>
</gene>
<protein>
    <submittedName>
        <fullName evidence="2">Uncharacterized protein</fullName>
    </submittedName>
</protein>
<accession>Q11M62</accession>
<dbReference type="EMBL" id="CP000390">
    <property type="protein sequence ID" value="ABG61513.1"/>
    <property type="molecule type" value="Genomic_DNA"/>
</dbReference>
<organism evidence="2">
    <name type="scientific">Chelativorans sp. (strain BNC1)</name>
    <dbReference type="NCBI Taxonomy" id="266779"/>
    <lineage>
        <taxon>Bacteria</taxon>
        <taxon>Pseudomonadati</taxon>
        <taxon>Pseudomonadota</taxon>
        <taxon>Alphaproteobacteria</taxon>
        <taxon>Hyphomicrobiales</taxon>
        <taxon>Phyllobacteriaceae</taxon>
        <taxon>Chelativorans</taxon>
    </lineage>
</organism>
<dbReference type="HOGENOM" id="CLU_1657690_0_0_5"/>
<dbReference type="AlphaFoldDB" id="Q11M62"/>
<name>Q11M62_CHESB</name>
<dbReference type="InterPro" id="IPR053716">
    <property type="entry name" value="Flag_assembly_chemotaxis_eff"/>
</dbReference>
<dbReference type="STRING" id="266779.Meso_0108"/>